<keyword evidence="2" id="KW-1133">Transmembrane helix</keyword>
<reference evidence="3 4" key="1">
    <citation type="submission" date="2018-11" db="EMBL/GenBank/DDBJ databases">
        <title>Vibrio ponticus strain CAIM 1751 pathogenic for the snapper Lutjanus guttatus.</title>
        <authorList>
            <person name="Soto-Rodriguez S."/>
            <person name="Lozano-Olvera R."/>
            <person name="Gomez-Gil B."/>
        </authorList>
    </citation>
    <scope>NUCLEOTIDE SEQUENCE [LARGE SCALE GENOMIC DNA]</scope>
    <source>
        <strain evidence="3 4">CAIM 1751</strain>
    </source>
</reference>
<feature type="transmembrane region" description="Helical" evidence="2">
    <location>
        <begin position="31"/>
        <end position="50"/>
    </location>
</feature>
<sequence>MSNTELEKEVEFYAATVGAWLNTKFELDKSLLTLSTGAIGLLVTLLTTIGASSIEGLVLYFAALLSFLACVVSILLVFKRNAKHLESIVQGSEANDSWLQFLDLSAAISFVLGVFLTLIIGGTTAMNQYIEKEIKMTKKDSTIVHNVAVGDSINGLNSMRPQNGREEASVNGIVNMKPQVQPKPQPTENKSKD</sequence>
<feature type="region of interest" description="Disordered" evidence="1">
    <location>
        <begin position="170"/>
        <end position="193"/>
    </location>
</feature>
<evidence type="ECO:0000313" key="3">
    <source>
        <dbReference type="EMBL" id="ROV61700.1"/>
    </source>
</evidence>
<keyword evidence="2" id="KW-0812">Transmembrane</keyword>
<evidence type="ECO:0000256" key="1">
    <source>
        <dbReference type="SAM" id="MobiDB-lite"/>
    </source>
</evidence>
<dbReference type="RefSeq" id="WP_123780671.1">
    <property type="nucleotide sequence ID" value="NZ_RKIK01000006.1"/>
</dbReference>
<feature type="transmembrane region" description="Helical" evidence="2">
    <location>
        <begin position="57"/>
        <end position="78"/>
    </location>
</feature>
<evidence type="ECO:0000256" key="2">
    <source>
        <dbReference type="SAM" id="Phobius"/>
    </source>
</evidence>
<protein>
    <submittedName>
        <fullName evidence="3">Uncharacterized protein</fullName>
    </submittedName>
</protein>
<gene>
    <name evidence="3" type="ORF">EGH82_03815</name>
</gene>
<accession>A0A3N3E521</accession>
<dbReference type="AlphaFoldDB" id="A0A3N3E521"/>
<evidence type="ECO:0000313" key="4">
    <source>
        <dbReference type="Proteomes" id="UP000278792"/>
    </source>
</evidence>
<comment type="caution">
    <text evidence="3">The sequence shown here is derived from an EMBL/GenBank/DDBJ whole genome shotgun (WGS) entry which is preliminary data.</text>
</comment>
<organism evidence="3 4">
    <name type="scientific">Vibrio ponticus</name>
    <dbReference type="NCBI Taxonomy" id="265668"/>
    <lineage>
        <taxon>Bacteria</taxon>
        <taxon>Pseudomonadati</taxon>
        <taxon>Pseudomonadota</taxon>
        <taxon>Gammaproteobacteria</taxon>
        <taxon>Vibrionales</taxon>
        <taxon>Vibrionaceae</taxon>
        <taxon>Vibrio</taxon>
    </lineage>
</organism>
<name>A0A3N3E521_9VIBR</name>
<keyword evidence="2" id="KW-0472">Membrane</keyword>
<dbReference type="EMBL" id="RKIK01000006">
    <property type="protein sequence ID" value="ROV61700.1"/>
    <property type="molecule type" value="Genomic_DNA"/>
</dbReference>
<dbReference type="Proteomes" id="UP000278792">
    <property type="component" value="Unassembled WGS sequence"/>
</dbReference>
<proteinExistence type="predicted"/>
<feature type="transmembrane region" description="Helical" evidence="2">
    <location>
        <begin position="98"/>
        <end position="126"/>
    </location>
</feature>